<evidence type="ECO:0000313" key="3">
    <source>
        <dbReference type="Proteomes" id="UP000245699"/>
    </source>
</evidence>
<evidence type="ECO:0000313" key="2">
    <source>
        <dbReference type="EMBL" id="PVU90752.1"/>
    </source>
</evidence>
<dbReference type="GO" id="GO:0004300">
    <property type="term" value="F:enoyl-CoA hydratase activity"/>
    <property type="evidence" value="ECO:0007669"/>
    <property type="project" value="TreeGrafter"/>
</dbReference>
<dbReference type="SUPFAM" id="SSF54637">
    <property type="entry name" value="Thioesterase/thiol ester dehydrase-isomerase"/>
    <property type="match status" value="1"/>
</dbReference>
<dbReference type="Pfam" id="PF22622">
    <property type="entry name" value="MFE-2_hydrat-2_N"/>
    <property type="match status" value="1"/>
</dbReference>
<dbReference type="GO" id="GO:0006635">
    <property type="term" value="P:fatty acid beta-oxidation"/>
    <property type="evidence" value="ECO:0007669"/>
    <property type="project" value="TreeGrafter"/>
</dbReference>
<organism evidence="2 3">
    <name type="scientific">Furculomyces boomerangus</name>
    <dbReference type="NCBI Taxonomy" id="61424"/>
    <lineage>
        <taxon>Eukaryota</taxon>
        <taxon>Fungi</taxon>
        <taxon>Fungi incertae sedis</taxon>
        <taxon>Zoopagomycota</taxon>
        <taxon>Kickxellomycotina</taxon>
        <taxon>Harpellomycetes</taxon>
        <taxon>Harpellales</taxon>
        <taxon>Harpellaceae</taxon>
        <taxon>Furculomyces</taxon>
    </lineage>
</organism>
<dbReference type="Proteomes" id="UP000245699">
    <property type="component" value="Unassembled WGS sequence"/>
</dbReference>
<dbReference type="GO" id="GO:0003857">
    <property type="term" value="F:(3S)-3-hydroxyacyl-CoA dehydrogenase (NAD+) activity"/>
    <property type="evidence" value="ECO:0007669"/>
    <property type="project" value="TreeGrafter"/>
</dbReference>
<dbReference type="Gene3D" id="3.10.129.10">
    <property type="entry name" value="Hotdog Thioesterase"/>
    <property type="match status" value="2"/>
</dbReference>
<dbReference type="OrthoDB" id="3592703at2759"/>
<accession>A0A2T9YEI5</accession>
<gene>
    <name evidence="2" type="ORF">BB559_004453</name>
</gene>
<keyword evidence="3" id="KW-1185">Reference proteome</keyword>
<reference evidence="2 3" key="1">
    <citation type="journal article" date="2018" name="MBio">
        <title>Comparative Genomics Reveals the Core Gene Toolbox for the Fungus-Insect Symbiosis.</title>
        <authorList>
            <person name="Wang Y."/>
            <person name="Stata M."/>
            <person name="Wang W."/>
            <person name="Stajich J.E."/>
            <person name="White M.M."/>
            <person name="Moncalvo J.M."/>
        </authorList>
    </citation>
    <scope>NUCLEOTIDE SEQUENCE [LARGE SCALE GENOMIC DNA]</scope>
    <source>
        <strain evidence="2 3">AUS-77-4</strain>
    </source>
</reference>
<name>A0A2T9YEI5_9FUNG</name>
<dbReference type="PANTHER" id="PTHR13078">
    <property type="entry name" value="PEROXISOMAL MULTIFUNCTIONAL ENZYME TYPE 2-RELATED"/>
    <property type="match status" value="1"/>
</dbReference>
<dbReference type="EMBL" id="MBFT01000463">
    <property type="protein sequence ID" value="PVU90752.1"/>
    <property type="molecule type" value="Genomic_DNA"/>
</dbReference>
<proteinExistence type="predicted"/>
<sequence length="164" mass="18351">MRVLNVKIGETSTVKKKITARDQNATIEIEAARKYFFQPKNFAFTERNVMLYAFDIVVSCRDLPLVYELSPKFHAFPKLPILIILFCGIHSPIPISGDFVCASQVVDIADKGKASAVTMKLSIKDQSGKLIAEVESTTFIRGIGGFRKFLDANNKVRQSDHQLL</sequence>
<evidence type="ECO:0000259" key="1">
    <source>
        <dbReference type="Pfam" id="PF22622"/>
    </source>
</evidence>
<dbReference type="AlphaFoldDB" id="A0A2T9YEI5"/>
<dbReference type="GO" id="GO:0005777">
    <property type="term" value="C:peroxisome"/>
    <property type="evidence" value="ECO:0007669"/>
    <property type="project" value="TreeGrafter"/>
</dbReference>
<dbReference type="InterPro" id="IPR029069">
    <property type="entry name" value="HotDog_dom_sf"/>
</dbReference>
<dbReference type="PANTHER" id="PTHR13078:SF56">
    <property type="entry name" value="PEROXISOMAL MULTIFUNCTIONAL ENZYME TYPE 2"/>
    <property type="match status" value="1"/>
</dbReference>
<feature type="domain" description="Peroxisomal multifunctional enzyme type 2-like N-terminal" evidence="1">
    <location>
        <begin position="89"/>
        <end position="142"/>
    </location>
</feature>
<protein>
    <recommendedName>
        <fullName evidence="1">Peroxisomal multifunctional enzyme type 2-like N-terminal domain-containing protein</fullName>
    </recommendedName>
</protein>
<comment type="caution">
    <text evidence="2">The sequence shown here is derived from an EMBL/GenBank/DDBJ whole genome shotgun (WGS) entry which is preliminary data.</text>
</comment>
<dbReference type="InterPro" id="IPR054357">
    <property type="entry name" value="MFE-2_N"/>
</dbReference>
<dbReference type="GO" id="GO:0044594">
    <property type="term" value="F:17-beta-hydroxysteroid dehydrogenase (NAD+) activity"/>
    <property type="evidence" value="ECO:0007669"/>
    <property type="project" value="TreeGrafter"/>
</dbReference>
<dbReference type="STRING" id="61424.A0A2T9YEI5"/>